<evidence type="ECO:0000313" key="3">
    <source>
        <dbReference type="Proteomes" id="UP001222027"/>
    </source>
</evidence>
<dbReference type="Proteomes" id="UP001222027">
    <property type="component" value="Unassembled WGS sequence"/>
</dbReference>
<dbReference type="PANTHER" id="PTHR33401">
    <property type="entry name" value="LIGHT-HARVESTING COMPLEX-LIKE PROTEIN OHP2, CHLOROPLASTIC"/>
    <property type="match status" value="1"/>
</dbReference>
<reference evidence="2 3" key="1">
    <citation type="submission" date="2022-12" db="EMBL/GenBank/DDBJ databases">
        <title>Chromosome-scale assembly of the Ensete ventricosum genome.</title>
        <authorList>
            <person name="Dussert Y."/>
            <person name="Stocks J."/>
            <person name="Wendawek A."/>
            <person name="Woldeyes F."/>
            <person name="Nichols R.A."/>
            <person name="Borrell J.S."/>
        </authorList>
    </citation>
    <scope>NUCLEOTIDE SEQUENCE [LARGE SCALE GENOMIC DNA]</scope>
    <source>
        <strain evidence="3">cv. Maze</strain>
        <tissue evidence="2">Seeds</tissue>
    </source>
</reference>
<dbReference type="EMBL" id="JAQQAF010000001">
    <property type="protein sequence ID" value="KAJ8513051.1"/>
    <property type="molecule type" value="Genomic_DNA"/>
</dbReference>
<dbReference type="AlphaFoldDB" id="A0AAV8S122"/>
<feature type="compositionally biased region" description="Low complexity" evidence="1">
    <location>
        <begin position="141"/>
        <end position="150"/>
    </location>
</feature>
<gene>
    <name evidence="2" type="ORF">OPV22_003485</name>
</gene>
<evidence type="ECO:0000256" key="1">
    <source>
        <dbReference type="SAM" id="MobiDB-lite"/>
    </source>
</evidence>
<keyword evidence="3" id="KW-1185">Reference proteome</keyword>
<accession>A0AAV8S122</accession>
<comment type="caution">
    <text evidence="2">The sequence shown here is derived from an EMBL/GenBank/DDBJ whole genome shotgun (WGS) entry which is preliminary data.</text>
</comment>
<organism evidence="2 3">
    <name type="scientific">Ensete ventricosum</name>
    <name type="common">Abyssinian banana</name>
    <name type="synonym">Musa ensete</name>
    <dbReference type="NCBI Taxonomy" id="4639"/>
    <lineage>
        <taxon>Eukaryota</taxon>
        <taxon>Viridiplantae</taxon>
        <taxon>Streptophyta</taxon>
        <taxon>Embryophyta</taxon>
        <taxon>Tracheophyta</taxon>
        <taxon>Spermatophyta</taxon>
        <taxon>Magnoliopsida</taxon>
        <taxon>Liliopsida</taxon>
        <taxon>Zingiberales</taxon>
        <taxon>Musaceae</taxon>
        <taxon>Ensete</taxon>
    </lineage>
</organism>
<protein>
    <submittedName>
        <fullName evidence="2">Uncharacterized protein</fullName>
    </submittedName>
</protein>
<evidence type="ECO:0000313" key="2">
    <source>
        <dbReference type="EMBL" id="KAJ8513051.1"/>
    </source>
</evidence>
<proteinExistence type="predicted"/>
<dbReference type="PANTHER" id="PTHR33401:SF19">
    <property type="entry name" value="(RAPE) HYPOTHETICAL PROTEIN"/>
    <property type="match status" value="1"/>
</dbReference>
<sequence length="237" mass="25787">MGIRSNTRECCRYTTKPSSMGEEDASVDVGFLKVSCSPHRVVVDRELRSRGLSSSSQNAVVLRFTVPDVLVLSTQSRKVSIGGIADPETSEVSVDEIDLGLDQKFGGLRAFLLQTPPFFEVSSSHYYPPCPPKSQRGDAESVSSSPAPASTILEEKPSEEKIAAEQNSAEDGKDEILLKSSLKKPRASDLEPVGKGNVKWLDLLGKELVEIKEFEAIESEESEDYADDSTACICVIQ</sequence>
<feature type="region of interest" description="Disordered" evidence="1">
    <location>
        <begin position="129"/>
        <end position="153"/>
    </location>
</feature>
<name>A0AAV8S122_ENSVE</name>